<dbReference type="Proteomes" id="UP000323544">
    <property type="component" value="Segment"/>
</dbReference>
<evidence type="ECO:0000313" key="2">
    <source>
        <dbReference type="Proteomes" id="UP000323544"/>
    </source>
</evidence>
<name>A0A5B9NF52_9CAUD</name>
<protein>
    <submittedName>
        <fullName evidence="1">Uncharacterized protein</fullName>
    </submittedName>
</protein>
<organism evidence="1 2">
    <name type="scientific">Klebsiella phage vB_KpnM_Potts1</name>
    <dbReference type="NCBI Taxonomy" id="2591366"/>
    <lineage>
        <taxon>Viruses</taxon>
        <taxon>Duplodnaviria</taxon>
        <taxon>Heunggongvirae</taxon>
        <taxon>Uroviricota</taxon>
        <taxon>Caudoviricetes</taxon>
        <taxon>Marfavirus</taxon>
        <taxon>Marfavirus F48</taxon>
    </lineage>
</organism>
<reference evidence="1 2" key="1">
    <citation type="submission" date="2019-04" db="EMBL/GenBank/DDBJ databases">
        <authorList>
            <person name="Potts E."/>
            <person name="Thurgood T.L."/>
            <person name="Sharma R."/>
            <person name="Urrea L."/>
            <person name="Arens D.K."/>
            <person name="Kruger J.L."/>
            <person name="Thompson D.W."/>
            <person name="Grose J.H."/>
        </authorList>
    </citation>
    <scope>NUCLEOTIDE SEQUENCE [LARGE SCALE GENOMIC DNA]</scope>
</reference>
<sequence length="245" mass="27582">MSTNKGEDMAFIITAEPKDAGTLIKHSLEFKNTELGEVISLWNSESKDPVLNNIIDALGRFQSMALKSSSKTEDNLVTYMNSGPGDIPLVEYCNAVMKFIRTCNIPFAVYVEKGMSADGIMICYTKSPTVEISDLDQNFYNDILSNMNIPEETDFFIEKFPDNYEASKLANSWISRIKYEFVNLSLGATSLANIYSEIGITLSLSKEINDIAADLTINWLKLCGFKDAYFYEDVDRSQFIFYAGR</sequence>
<gene>
    <name evidence="1" type="ORF">POTTS_238</name>
</gene>
<proteinExistence type="predicted"/>
<accession>A0A5B9NF52</accession>
<evidence type="ECO:0000313" key="1">
    <source>
        <dbReference type="EMBL" id="QEG12847.1"/>
    </source>
</evidence>
<dbReference type="EMBL" id="MN013081">
    <property type="protein sequence ID" value="QEG12847.1"/>
    <property type="molecule type" value="Genomic_DNA"/>
</dbReference>